<reference evidence="15 16" key="1">
    <citation type="submission" date="2019-11" db="EMBL/GenBank/DDBJ databases">
        <authorList>
            <person name="Dong K."/>
        </authorList>
    </citation>
    <scope>NUCLEOTIDE SEQUENCE [LARGE SCALE GENOMIC DNA]</scope>
    <source>
        <strain evidence="15 16">NBRC 112902</strain>
    </source>
</reference>
<dbReference type="GO" id="GO:0006829">
    <property type="term" value="P:zinc ion transport"/>
    <property type="evidence" value="ECO:0007669"/>
    <property type="project" value="UniProtKB-KW"/>
</dbReference>
<organism evidence="15 16">
    <name type="scientific">Paracoccus litorisediminis</name>
    <dbReference type="NCBI Taxonomy" id="2006130"/>
    <lineage>
        <taxon>Bacteria</taxon>
        <taxon>Pseudomonadati</taxon>
        <taxon>Pseudomonadota</taxon>
        <taxon>Alphaproteobacteria</taxon>
        <taxon>Rhodobacterales</taxon>
        <taxon>Paracoccaceae</taxon>
        <taxon>Paracoccus</taxon>
    </lineage>
</organism>
<dbReference type="InterPro" id="IPR001626">
    <property type="entry name" value="ABC_TroCD"/>
</dbReference>
<dbReference type="GO" id="GO:0055085">
    <property type="term" value="P:transmembrane transport"/>
    <property type="evidence" value="ECO:0007669"/>
    <property type="project" value="InterPro"/>
</dbReference>
<feature type="transmembrane region" description="Helical" evidence="14">
    <location>
        <begin position="41"/>
        <end position="74"/>
    </location>
</feature>
<evidence type="ECO:0000256" key="9">
    <source>
        <dbReference type="ARBA" id="ARBA00022989"/>
    </source>
</evidence>
<feature type="transmembrane region" description="Helical" evidence="14">
    <location>
        <begin position="213"/>
        <end position="233"/>
    </location>
</feature>
<dbReference type="PANTHER" id="PTHR30477:SF23">
    <property type="entry name" value="HIGH-AFFINITY ZINC UPTAKE SYSTEM MEMBRANE PROTEIN ZNUB"/>
    <property type="match status" value="1"/>
</dbReference>
<feature type="transmembrane region" description="Helical" evidence="14">
    <location>
        <begin position="127"/>
        <end position="145"/>
    </location>
</feature>
<dbReference type="GO" id="GO:0010043">
    <property type="term" value="P:response to zinc ion"/>
    <property type="evidence" value="ECO:0007669"/>
    <property type="project" value="TreeGrafter"/>
</dbReference>
<dbReference type="Gene3D" id="1.10.3470.10">
    <property type="entry name" value="ABC transporter involved in vitamin B12 uptake, BtuC"/>
    <property type="match status" value="1"/>
</dbReference>
<keyword evidence="5" id="KW-1003">Cell membrane</keyword>
<keyword evidence="8" id="KW-0864">Zinc transport</keyword>
<keyword evidence="7" id="KW-0862">Zinc</keyword>
<protein>
    <recommendedName>
        <fullName evidence="12">High-affinity zinc uptake system membrane protein ZnuB</fullName>
    </recommendedName>
</protein>
<evidence type="ECO:0000256" key="11">
    <source>
        <dbReference type="ARBA" id="ARBA00023136"/>
    </source>
</evidence>
<dbReference type="Proteomes" id="UP000449846">
    <property type="component" value="Unassembled WGS sequence"/>
</dbReference>
<keyword evidence="4 13" id="KW-0813">Transport</keyword>
<proteinExistence type="inferred from homology"/>
<dbReference type="RefSeq" id="WP_155037971.1">
    <property type="nucleotide sequence ID" value="NZ_JBHGCD010000008.1"/>
</dbReference>
<evidence type="ECO:0000256" key="13">
    <source>
        <dbReference type="RuleBase" id="RU003943"/>
    </source>
</evidence>
<sequence>MLDDFMIRALLAGLGLVLATGTLGSIVVWRRMAYFGDSTAHAAILGVALSFAFALPFYVGTLAVAVAMALAVAWLSARGQGVDTVLGVISHSALAAGLVAVSFVPSLRVNLESYLFGDILAVSRADLIWIWSGAILVLGLLIWRWQRVVTASVNEELALASGISPERERLILSLALAIVVAIAIRIVGALLISALLIIPAAAARGFSRTPEQMAGSATLIGALAVICGLWGSLTFDTPAGASIVVISAAFYALSLVFYGKE</sequence>
<comment type="caution">
    <text evidence="15">The sequence shown here is derived from an EMBL/GenBank/DDBJ whole genome shotgun (WGS) entry which is preliminary data.</text>
</comment>
<evidence type="ECO:0000256" key="4">
    <source>
        <dbReference type="ARBA" id="ARBA00022448"/>
    </source>
</evidence>
<evidence type="ECO:0000256" key="14">
    <source>
        <dbReference type="SAM" id="Phobius"/>
    </source>
</evidence>
<gene>
    <name evidence="15" type="ORF">GL300_02445</name>
</gene>
<evidence type="ECO:0000256" key="12">
    <source>
        <dbReference type="ARBA" id="ARBA00040080"/>
    </source>
</evidence>
<dbReference type="EMBL" id="WMIG01000001">
    <property type="protein sequence ID" value="MTH58065.1"/>
    <property type="molecule type" value="Genomic_DNA"/>
</dbReference>
<dbReference type="GO" id="GO:0043190">
    <property type="term" value="C:ATP-binding cassette (ABC) transporter complex"/>
    <property type="evidence" value="ECO:0007669"/>
    <property type="project" value="InterPro"/>
</dbReference>
<evidence type="ECO:0000256" key="6">
    <source>
        <dbReference type="ARBA" id="ARBA00022692"/>
    </source>
</evidence>
<name>A0A844HIL6_9RHOB</name>
<keyword evidence="6 13" id="KW-0812">Transmembrane</keyword>
<evidence type="ECO:0000256" key="5">
    <source>
        <dbReference type="ARBA" id="ARBA00022475"/>
    </source>
</evidence>
<dbReference type="InterPro" id="IPR037294">
    <property type="entry name" value="ABC_BtuC-like"/>
</dbReference>
<evidence type="ECO:0000256" key="1">
    <source>
        <dbReference type="ARBA" id="ARBA00002313"/>
    </source>
</evidence>
<evidence type="ECO:0000256" key="3">
    <source>
        <dbReference type="ARBA" id="ARBA00008034"/>
    </source>
</evidence>
<evidence type="ECO:0000313" key="16">
    <source>
        <dbReference type="Proteomes" id="UP000449846"/>
    </source>
</evidence>
<keyword evidence="9 14" id="KW-1133">Transmembrane helix</keyword>
<evidence type="ECO:0000313" key="15">
    <source>
        <dbReference type="EMBL" id="MTH58065.1"/>
    </source>
</evidence>
<feature type="transmembrane region" description="Helical" evidence="14">
    <location>
        <begin position="86"/>
        <end position="107"/>
    </location>
</feature>
<dbReference type="PANTHER" id="PTHR30477">
    <property type="entry name" value="ABC-TRANSPORTER METAL-BINDING PROTEIN"/>
    <property type="match status" value="1"/>
</dbReference>
<dbReference type="Pfam" id="PF00950">
    <property type="entry name" value="ABC-3"/>
    <property type="match status" value="1"/>
</dbReference>
<feature type="transmembrane region" description="Helical" evidence="14">
    <location>
        <begin position="239"/>
        <end position="258"/>
    </location>
</feature>
<dbReference type="SUPFAM" id="SSF81345">
    <property type="entry name" value="ABC transporter involved in vitamin B12 uptake, BtuC"/>
    <property type="match status" value="1"/>
</dbReference>
<feature type="transmembrane region" description="Helical" evidence="14">
    <location>
        <begin position="170"/>
        <end position="201"/>
    </location>
</feature>
<comment type="similarity">
    <text evidence="3 13">Belongs to the ABC-3 integral membrane protein family.</text>
</comment>
<comment type="function">
    <text evidence="1">Involved in the high-affinity zinc uptake transport system.</text>
</comment>
<keyword evidence="16" id="KW-1185">Reference proteome</keyword>
<evidence type="ECO:0000256" key="10">
    <source>
        <dbReference type="ARBA" id="ARBA00023065"/>
    </source>
</evidence>
<keyword evidence="10" id="KW-0406">Ion transport</keyword>
<feature type="transmembrane region" description="Helical" evidence="14">
    <location>
        <begin position="6"/>
        <end position="29"/>
    </location>
</feature>
<comment type="subcellular location">
    <subcellularLocation>
        <location evidence="2 13">Cell membrane</location>
        <topology evidence="2 13">Multi-pass membrane protein</topology>
    </subcellularLocation>
</comment>
<evidence type="ECO:0000256" key="8">
    <source>
        <dbReference type="ARBA" id="ARBA00022906"/>
    </source>
</evidence>
<keyword evidence="11 14" id="KW-0472">Membrane</keyword>
<accession>A0A844HIL6</accession>
<dbReference type="OrthoDB" id="9783937at2"/>
<evidence type="ECO:0000256" key="2">
    <source>
        <dbReference type="ARBA" id="ARBA00004651"/>
    </source>
</evidence>
<evidence type="ECO:0000256" key="7">
    <source>
        <dbReference type="ARBA" id="ARBA00022833"/>
    </source>
</evidence>
<dbReference type="AlphaFoldDB" id="A0A844HIL6"/>